<dbReference type="PRINTS" id="PR00979">
    <property type="entry name" value="TAFAZZIN"/>
</dbReference>
<dbReference type="GO" id="GO:0035965">
    <property type="term" value="P:cardiolipin acyl-chain remodeling"/>
    <property type="evidence" value="ECO:0007669"/>
    <property type="project" value="TreeGrafter"/>
</dbReference>
<dbReference type="InterPro" id="IPR000872">
    <property type="entry name" value="Tafazzin"/>
</dbReference>
<evidence type="ECO:0000256" key="2">
    <source>
        <dbReference type="ARBA" id="ARBA00010524"/>
    </source>
</evidence>
<sequence length="297" mass="34373">MTGVMDIHKVNIEKEPMKTTGNKNNMTLALKYGWPFPDMTNPPLVYRLKTAIIVPLVGTFSKIILNCCNTVYCHNVNRLREAVASRPKGVPLITVSNHYSCLDDPALWGVLRCRDLLNYKKMRWSPAAHDIAFTQRIHSWFFSAGRCVPIIRGIGVYQRAMDFLLERLKEGDWVHIFPEGKVNMNRERIRFKWGIGRLVYESPVCPIVLPFYHIGMETVLPNRAPYIPRIGKKVTVLVGEPMDFKELVEEMKAKEEDPTTARKLITDRIQEEIWRLREKAEELHEGMLYTKGKEVAY</sequence>
<evidence type="ECO:0000256" key="1">
    <source>
        <dbReference type="ARBA" id="ARBA00004137"/>
    </source>
</evidence>
<organism evidence="15 16">
    <name type="scientific">Halocaridina rubra</name>
    <name type="common">Hawaiian red shrimp</name>
    <dbReference type="NCBI Taxonomy" id="373956"/>
    <lineage>
        <taxon>Eukaryota</taxon>
        <taxon>Metazoa</taxon>
        <taxon>Ecdysozoa</taxon>
        <taxon>Arthropoda</taxon>
        <taxon>Crustacea</taxon>
        <taxon>Multicrustacea</taxon>
        <taxon>Malacostraca</taxon>
        <taxon>Eumalacostraca</taxon>
        <taxon>Eucarida</taxon>
        <taxon>Decapoda</taxon>
        <taxon>Pleocyemata</taxon>
        <taxon>Caridea</taxon>
        <taxon>Atyoidea</taxon>
        <taxon>Atyidae</taxon>
        <taxon>Halocaridina</taxon>
    </lineage>
</organism>
<dbReference type="SUPFAM" id="SSF69593">
    <property type="entry name" value="Glycerol-3-phosphate (1)-acyltransferase"/>
    <property type="match status" value="1"/>
</dbReference>
<evidence type="ECO:0000256" key="11">
    <source>
        <dbReference type="ARBA" id="ARBA00047906"/>
    </source>
</evidence>
<evidence type="ECO:0000256" key="6">
    <source>
        <dbReference type="ARBA" id="ARBA00023098"/>
    </source>
</evidence>
<feature type="domain" description="Phospholipid/glycerol acyltransferase" evidence="14">
    <location>
        <begin position="92"/>
        <end position="216"/>
    </location>
</feature>
<keyword evidence="16" id="KW-1185">Reference proteome</keyword>
<evidence type="ECO:0000313" key="16">
    <source>
        <dbReference type="Proteomes" id="UP001381693"/>
    </source>
</evidence>
<dbReference type="EMBL" id="JAXCGZ010005810">
    <property type="protein sequence ID" value="KAK7080735.1"/>
    <property type="molecule type" value="Genomic_DNA"/>
</dbReference>
<keyword evidence="5" id="KW-0999">Mitochondrion inner membrane</keyword>
<protein>
    <recommendedName>
        <fullName evidence="13">Tafazzin family protein</fullName>
    </recommendedName>
</protein>
<dbReference type="PANTHER" id="PTHR12497">
    <property type="entry name" value="TAZ PROTEIN TAFAZZIN"/>
    <property type="match status" value="1"/>
</dbReference>
<evidence type="ECO:0000256" key="8">
    <source>
        <dbReference type="ARBA" id="ARBA00023136"/>
    </source>
</evidence>
<dbReference type="GO" id="GO:0005741">
    <property type="term" value="C:mitochondrial outer membrane"/>
    <property type="evidence" value="ECO:0007669"/>
    <property type="project" value="UniProtKB-SubCell"/>
</dbReference>
<dbReference type="Pfam" id="PF01553">
    <property type="entry name" value="Acyltransferase"/>
    <property type="match status" value="1"/>
</dbReference>
<name>A0AAN8XLK5_HALRR</name>
<keyword evidence="6" id="KW-0443">Lipid metabolism</keyword>
<dbReference type="AlphaFoldDB" id="A0AAN8XLK5"/>
<evidence type="ECO:0000256" key="12">
    <source>
        <dbReference type="ARBA" id="ARBA00049543"/>
    </source>
</evidence>
<accession>A0AAN8XLK5</accession>
<evidence type="ECO:0000256" key="3">
    <source>
        <dbReference type="ARBA" id="ARBA00022679"/>
    </source>
</evidence>
<reference evidence="15 16" key="1">
    <citation type="submission" date="2023-11" db="EMBL/GenBank/DDBJ databases">
        <title>Halocaridina rubra genome assembly.</title>
        <authorList>
            <person name="Smith C."/>
        </authorList>
    </citation>
    <scope>NUCLEOTIDE SEQUENCE [LARGE SCALE GENOMIC DNA]</scope>
    <source>
        <strain evidence="15">EP-1</strain>
        <tissue evidence="15">Whole</tissue>
    </source>
</reference>
<comment type="catalytic activity">
    <reaction evidence="12">
        <text>1,2-di-(9Z-octadecenoyl)-sn-glycero-3-phosphocholine + 1-hexadecanoyl-sn-glycero-3-phosphocholine = 1-hexadecanoyl-2-(9Z-octadecenoyl)-sn-glycero-3-phosphocholine + 1-(9Z-octadecenoyl)-sn-glycero-3-phosphocholine</text>
        <dbReference type="Rhea" id="RHEA:43816"/>
        <dbReference type="ChEBI" id="CHEBI:28610"/>
        <dbReference type="ChEBI" id="CHEBI:72998"/>
        <dbReference type="ChEBI" id="CHEBI:73001"/>
        <dbReference type="ChEBI" id="CHEBI:74669"/>
    </reaction>
    <physiologicalReaction direction="left-to-right" evidence="12">
        <dbReference type="Rhea" id="RHEA:43817"/>
    </physiologicalReaction>
    <physiologicalReaction direction="right-to-left" evidence="12">
        <dbReference type="Rhea" id="RHEA:43818"/>
    </physiologicalReaction>
</comment>
<evidence type="ECO:0000313" key="15">
    <source>
        <dbReference type="EMBL" id="KAK7080735.1"/>
    </source>
</evidence>
<dbReference type="SMART" id="SM00563">
    <property type="entry name" value="PlsC"/>
    <property type="match status" value="1"/>
</dbReference>
<dbReference type="InterPro" id="IPR002123">
    <property type="entry name" value="Plipid/glycerol_acylTrfase"/>
</dbReference>
<comment type="catalytic activity">
    <reaction evidence="11">
        <text>1'-[1,2-diacyl-sn-glycero-3-phospho],3'-[1-acyl-sn-glycero-3-phospho]-glycerol + a 1,2-diacyl-sn-glycero-3-phosphocholine = a cardiolipin + a 1-acyl-sn-glycero-3-phosphocholine</text>
        <dbReference type="Rhea" id="RHEA:33731"/>
        <dbReference type="ChEBI" id="CHEBI:57643"/>
        <dbReference type="ChEBI" id="CHEBI:58168"/>
        <dbReference type="ChEBI" id="CHEBI:62237"/>
        <dbReference type="ChEBI" id="CHEBI:64743"/>
    </reaction>
    <physiologicalReaction direction="left-to-right" evidence="11">
        <dbReference type="Rhea" id="RHEA:33732"/>
    </physiologicalReaction>
    <physiologicalReaction direction="right-to-left" evidence="11">
        <dbReference type="Rhea" id="RHEA:33733"/>
    </physiologicalReaction>
</comment>
<evidence type="ECO:0000259" key="14">
    <source>
        <dbReference type="SMART" id="SM00563"/>
    </source>
</evidence>
<evidence type="ECO:0000256" key="10">
    <source>
        <dbReference type="ARBA" id="ARBA00024323"/>
    </source>
</evidence>
<dbReference type="GO" id="GO:0007007">
    <property type="term" value="P:inner mitochondrial membrane organization"/>
    <property type="evidence" value="ECO:0007669"/>
    <property type="project" value="TreeGrafter"/>
</dbReference>
<dbReference type="Proteomes" id="UP001381693">
    <property type="component" value="Unassembled WGS sequence"/>
</dbReference>
<keyword evidence="7" id="KW-0496">Mitochondrion</keyword>
<keyword evidence="4" id="KW-1000">Mitochondrion outer membrane</keyword>
<evidence type="ECO:0000256" key="4">
    <source>
        <dbReference type="ARBA" id="ARBA00022787"/>
    </source>
</evidence>
<comment type="subcellular location">
    <subcellularLocation>
        <location evidence="1">Mitochondrion inner membrane</location>
        <topology evidence="1">Peripheral membrane protein</topology>
        <orientation evidence="1">Intermembrane side</orientation>
    </subcellularLocation>
    <subcellularLocation>
        <location evidence="10">Mitochondrion outer membrane</location>
        <topology evidence="10">Peripheral membrane protein</topology>
        <orientation evidence="10">Intermembrane side</orientation>
    </subcellularLocation>
</comment>
<evidence type="ECO:0000256" key="5">
    <source>
        <dbReference type="ARBA" id="ARBA00022792"/>
    </source>
</evidence>
<gene>
    <name evidence="15" type="ORF">SK128_005273</name>
</gene>
<dbReference type="GO" id="GO:0005743">
    <property type="term" value="C:mitochondrial inner membrane"/>
    <property type="evidence" value="ECO:0007669"/>
    <property type="project" value="UniProtKB-SubCell"/>
</dbReference>
<proteinExistence type="inferred from homology"/>
<comment type="similarity">
    <text evidence="2 13">Belongs to the taffazin family.</text>
</comment>
<evidence type="ECO:0000256" key="9">
    <source>
        <dbReference type="ARBA" id="ARBA00023315"/>
    </source>
</evidence>
<dbReference type="CDD" id="cd07989">
    <property type="entry name" value="LPLAT_AGPAT-like"/>
    <property type="match status" value="1"/>
</dbReference>
<keyword evidence="9" id="KW-0012">Acyltransferase</keyword>
<evidence type="ECO:0000256" key="13">
    <source>
        <dbReference type="RuleBase" id="RU365062"/>
    </source>
</evidence>
<evidence type="ECO:0000256" key="7">
    <source>
        <dbReference type="ARBA" id="ARBA00023128"/>
    </source>
</evidence>
<comment type="caution">
    <text evidence="15">The sequence shown here is derived from an EMBL/GenBank/DDBJ whole genome shotgun (WGS) entry which is preliminary data.</text>
</comment>
<keyword evidence="3" id="KW-0808">Transferase</keyword>
<dbReference type="GO" id="GO:0047184">
    <property type="term" value="F:1-acylglycerophosphocholine O-acyltransferase activity"/>
    <property type="evidence" value="ECO:0007669"/>
    <property type="project" value="TreeGrafter"/>
</dbReference>
<keyword evidence="8" id="KW-0472">Membrane</keyword>
<dbReference type="PANTHER" id="PTHR12497:SF0">
    <property type="entry name" value="TAFAZZIN"/>
    <property type="match status" value="1"/>
</dbReference>